<keyword evidence="3 11" id="KW-0227">DNA damage</keyword>
<evidence type="ECO:0000256" key="4">
    <source>
        <dbReference type="ARBA" id="ARBA00022771"/>
    </source>
</evidence>
<dbReference type="SMART" id="SM00382">
    <property type="entry name" value="AAA"/>
    <property type="match status" value="1"/>
</dbReference>
<feature type="domain" description="RecA family profile 1" evidence="14">
    <location>
        <begin position="69"/>
        <end position="215"/>
    </location>
</feature>
<dbReference type="GO" id="GO:0003684">
    <property type="term" value="F:damaged DNA binding"/>
    <property type="evidence" value="ECO:0007669"/>
    <property type="project" value="InterPro"/>
</dbReference>
<comment type="caution">
    <text evidence="15">The sequence shown here is derived from an EMBL/GenBank/DDBJ whole genome shotgun (WGS) entry which is preliminary data.</text>
</comment>
<dbReference type="PANTHER" id="PTHR32472:SF10">
    <property type="entry name" value="DNA REPAIR PROTEIN RADA-LIKE PROTEIN"/>
    <property type="match status" value="1"/>
</dbReference>
<accession>A0A4Q9FPM7</accession>
<evidence type="ECO:0000256" key="3">
    <source>
        <dbReference type="ARBA" id="ARBA00022763"/>
    </source>
</evidence>
<evidence type="ECO:0000259" key="14">
    <source>
        <dbReference type="PROSITE" id="PS50162"/>
    </source>
</evidence>
<dbReference type="NCBIfam" id="TIGR00416">
    <property type="entry name" value="sms"/>
    <property type="match status" value="1"/>
</dbReference>
<evidence type="ECO:0000256" key="10">
    <source>
        <dbReference type="ARBA" id="ARBA00023204"/>
    </source>
</evidence>
<comment type="domain">
    <text evidence="11">The middle region has homology to RecA with ATPase motifs including the RadA KNRFG motif, while the C-terminus is homologous to Lon protease.</text>
</comment>
<comment type="similarity">
    <text evidence="11 13">Belongs to the RecA family. RadA subfamily.</text>
</comment>
<protein>
    <recommendedName>
        <fullName evidence="11 12">DNA repair protein RadA</fullName>
    </recommendedName>
</protein>
<dbReference type="InterPro" id="IPR020588">
    <property type="entry name" value="RecA_ATP-bd"/>
</dbReference>
<dbReference type="PRINTS" id="PR01874">
    <property type="entry name" value="DNAREPAIRADA"/>
</dbReference>
<dbReference type="RefSeq" id="WP_130936375.1">
    <property type="nucleotide sequence ID" value="NZ_BMEE01000002.1"/>
</dbReference>
<dbReference type="FunFam" id="3.40.50.300:FF:000050">
    <property type="entry name" value="DNA repair protein RadA"/>
    <property type="match status" value="1"/>
</dbReference>
<dbReference type="OrthoDB" id="9803906at2"/>
<feature type="binding site" evidence="11">
    <location>
        <begin position="98"/>
        <end position="105"/>
    </location>
    <ligand>
        <name>ATP</name>
        <dbReference type="ChEBI" id="CHEBI:30616"/>
    </ligand>
</feature>
<dbReference type="CDD" id="cd01121">
    <property type="entry name" value="RadA_SMS_N"/>
    <property type="match status" value="1"/>
</dbReference>
<evidence type="ECO:0000256" key="7">
    <source>
        <dbReference type="ARBA" id="ARBA00022840"/>
    </source>
</evidence>
<evidence type="ECO:0000313" key="16">
    <source>
        <dbReference type="Proteomes" id="UP000292372"/>
    </source>
</evidence>
<dbReference type="EMBL" id="SIRS01000003">
    <property type="protein sequence ID" value="TBN16392.1"/>
    <property type="molecule type" value="Genomic_DNA"/>
</dbReference>
<keyword evidence="16" id="KW-1185">Reference proteome</keyword>
<evidence type="ECO:0000256" key="12">
    <source>
        <dbReference type="NCBIfam" id="TIGR00416"/>
    </source>
</evidence>
<evidence type="ECO:0000313" key="15">
    <source>
        <dbReference type="EMBL" id="TBN16392.1"/>
    </source>
</evidence>
<keyword evidence="8 11" id="KW-0346">Stress response</keyword>
<keyword evidence="2 11" id="KW-0547">Nucleotide-binding</keyword>
<dbReference type="AlphaFoldDB" id="A0A4Q9FPM7"/>
<dbReference type="GO" id="GO:0140664">
    <property type="term" value="F:ATP-dependent DNA damage sensor activity"/>
    <property type="evidence" value="ECO:0007669"/>
    <property type="project" value="InterPro"/>
</dbReference>
<dbReference type="PROSITE" id="PS50162">
    <property type="entry name" value="RECA_2"/>
    <property type="match status" value="1"/>
</dbReference>
<keyword evidence="10 11" id="KW-0234">DNA repair</keyword>
<dbReference type="InterPro" id="IPR003593">
    <property type="entry name" value="AAA+_ATPase"/>
</dbReference>
<keyword evidence="9 11" id="KW-0238">DNA-binding</keyword>
<reference evidence="15 16" key="1">
    <citation type="journal article" date="2015" name="Int. J. Syst. Evol. Microbiol.">
        <title>Hyunsoonleella pacifica sp. nov., isolated from seawater of South Pacific Gyre.</title>
        <authorList>
            <person name="Gao X."/>
            <person name="Zhang Z."/>
            <person name="Dai X."/>
            <person name="Zhang X.H."/>
        </authorList>
    </citation>
    <scope>NUCLEOTIDE SEQUENCE [LARGE SCALE GENOMIC DNA]</scope>
    <source>
        <strain evidence="15 16">SW033</strain>
    </source>
</reference>
<dbReference type="Proteomes" id="UP000292372">
    <property type="component" value="Unassembled WGS sequence"/>
</dbReference>
<evidence type="ECO:0000256" key="8">
    <source>
        <dbReference type="ARBA" id="ARBA00023016"/>
    </source>
</evidence>
<dbReference type="Pfam" id="PF13481">
    <property type="entry name" value="AAA_25"/>
    <property type="match status" value="1"/>
</dbReference>
<organism evidence="15 16">
    <name type="scientific">Hyunsoonleella pacifica</name>
    <dbReference type="NCBI Taxonomy" id="1080224"/>
    <lineage>
        <taxon>Bacteria</taxon>
        <taxon>Pseudomonadati</taxon>
        <taxon>Bacteroidota</taxon>
        <taxon>Flavobacteriia</taxon>
        <taxon>Flavobacteriales</taxon>
        <taxon>Flavobacteriaceae</taxon>
    </lineage>
</organism>
<evidence type="ECO:0000256" key="13">
    <source>
        <dbReference type="RuleBase" id="RU003555"/>
    </source>
</evidence>
<sequence>MAKVKTTFFCQNCGAQYAKWQGQCNACKEWNTIAEEVLQKPEKNDWKTESNPKNRVSKPLRIKDIDLSEEARLSSLDKEFNRVLGGGIVPGSLTLLGGEPGIGKSTLLLQISLKLPYKTLYVSGEESQKQIKMRAERINPENNNCYILTETKTQNIFKQIEALEPDIVIIDSIQTLHSDYIESSSGSISQIKECTTELIKFAKETATPVILIGHITKDGNIAGPKILEHMVDTVLQFEGDRNHVFRILRAHKNRFGSTNELGIYEMQGSGLREVSNPSEILISKKDEELSGNAIAATLEGMRPLMIEVQALVSTAVYGTPQRSATGFNAKRLNMLLAVLEKRAGFRLGAKDVFLNITGGITVDDPAIDLAVAAAILSSNEDEPLQSDFCFAAEVGLSGEIRPVQRVEQRILEAEKLGFSTIFISRYNKIAVKNTSIKIQLISKIEDLVDIIV</sequence>
<keyword evidence="5" id="KW-0378">Hydrolase</keyword>
<dbReference type="InterPro" id="IPR004504">
    <property type="entry name" value="DNA_repair_RadA"/>
</dbReference>
<dbReference type="GO" id="GO:0016787">
    <property type="term" value="F:hydrolase activity"/>
    <property type="evidence" value="ECO:0007669"/>
    <property type="project" value="UniProtKB-KW"/>
</dbReference>
<keyword evidence="6 13" id="KW-0862">Zinc</keyword>
<keyword evidence="1 11" id="KW-0479">Metal-binding</keyword>
<feature type="short sequence motif" description="RadA KNRFG motif" evidence="11">
    <location>
        <begin position="252"/>
        <end position="256"/>
    </location>
</feature>
<dbReference type="InterPro" id="IPR041166">
    <property type="entry name" value="Rubredoxin_2"/>
</dbReference>
<dbReference type="SUPFAM" id="SSF54211">
    <property type="entry name" value="Ribosomal protein S5 domain 2-like"/>
    <property type="match status" value="1"/>
</dbReference>
<dbReference type="GO" id="GO:0008270">
    <property type="term" value="F:zinc ion binding"/>
    <property type="evidence" value="ECO:0007669"/>
    <property type="project" value="UniProtKB-KW"/>
</dbReference>
<keyword evidence="4 13" id="KW-0863">Zinc-finger</keyword>
<comment type="function">
    <text evidence="11">Plays a role in repairing double-strand DNA breaks, probably involving stabilizing or processing branched DNA or blocked replication forks.</text>
</comment>
<evidence type="ECO:0000256" key="9">
    <source>
        <dbReference type="ARBA" id="ARBA00023125"/>
    </source>
</evidence>
<comment type="function">
    <text evidence="13">DNA-dependent ATPase involved in processing of recombination intermediates, plays a role in repairing DNA breaks. Stimulates the branch migration of RecA-mediated strand transfer reactions, allowing the 3' invading strand to extend heteroduplex DNA faster. Binds ssDNA in the presence of ADP but not other nucleotides, has ATPase activity that is stimulated by ssDNA and various branched DNA structures, but inhibited by SSB. Does not have RecA's homology-searching function.</text>
</comment>
<dbReference type="Gene3D" id="3.30.230.10">
    <property type="match status" value="1"/>
</dbReference>
<evidence type="ECO:0000256" key="2">
    <source>
        <dbReference type="ARBA" id="ARBA00022741"/>
    </source>
</evidence>
<keyword evidence="7 11" id="KW-0067">ATP-binding</keyword>
<dbReference type="GO" id="GO:0000725">
    <property type="term" value="P:recombinational repair"/>
    <property type="evidence" value="ECO:0007669"/>
    <property type="project" value="UniProtKB-UniRule"/>
</dbReference>
<proteinExistence type="inferred from homology"/>
<evidence type="ECO:0000256" key="1">
    <source>
        <dbReference type="ARBA" id="ARBA00022723"/>
    </source>
</evidence>
<name>A0A4Q9FPM7_9FLAO</name>
<dbReference type="GO" id="GO:0005524">
    <property type="term" value="F:ATP binding"/>
    <property type="evidence" value="ECO:0007669"/>
    <property type="project" value="UniProtKB-UniRule"/>
</dbReference>
<dbReference type="SUPFAM" id="SSF52540">
    <property type="entry name" value="P-loop containing nucleoside triphosphate hydrolases"/>
    <property type="match status" value="1"/>
</dbReference>
<dbReference type="HAMAP" id="MF_01498">
    <property type="entry name" value="RadA_bact"/>
    <property type="match status" value="1"/>
</dbReference>
<gene>
    <name evidence="11 15" type="primary">radA</name>
    <name evidence="15" type="ORF">EYD46_07035</name>
</gene>
<dbReference type="InterPro" id="IPR027417">
    <property type="entry name" value="P-loop_NTPase"/>
</dbReference>
<dbReference type="GO" id="GO:0005829">
    <property type="term" value="C:cytosol"/>
    <property type="evidence" value="ECO:0007669"/>
    <property type="project" value="TreeGrafter"/>
</dbReference>
<dbReference type="InterPro" id="IPR014721">
    <property type="entry name" value="Ribsml_uS5_D2-typ_fold_subgr"/>
</dbReference>
<evidence type="ECO:0000256" key="6">
    <source>
        <dbReference type="ARBA" id="ARBA00022833"/>
    </source>
</evidence>
<feature type="region of interest" description="Lon-protease-like" evidence="11">
    <location>
        <begin position="351"/>
        <end position="452"/>
    </location>
</feature>
<dbReference type="Pfam" id="PF13541">
    <property type="entry name" value="ChlI"/>
    <property type="match status" value="1"/>
</dbReference>
<dbReference type="Pfam" id="PF18073">
    <property type="entry name" value="Zn_ribbon_LapB"/>
    <property type="match status" value="1"/>
</dbReference>
<dbReference type="Gene3D" id="3.40.50.300">
    <property type="entry name" value="P-loop containing nucleotide triphosphate hydrolases"/>
    <property type="match status" value="1"/>
</dbReference>
<evidence type="ECO:0000256" key="5">
    <source>
        <dbReference type="ARBA" id="ARBA00022801"/>
    </source>
</evidence>
<dbReference type="PANTHER" id="PTHR32472">
    <property type="entry name" value="DNA REPAIR PROTEIN RADA"/>
    <property type="match status" value="1"/>
</dbReference>
<evidence type="ECO:0000256" key="11">
    <source>
        <dbReference type="HAMAP-Rule" id="MF_01498"/>
    </source>
</evidence>
<dbReference type="InterPro" id="IPR020568">
    <property type="entry name" value="Ribosomal_Su5_D2-typ_SF"/>
</dbReference>